<dbReference type="SUPFAM" id="SSF47226">
    <property type="entry name" value="Histidine-containing phosphotransfer domain, HPT domain"/>
    <property type="match status" value="1"/>
</dbReference>
<proteinExistence type="predicted"/>
<dbReference type="CDD" id="cd00088">
    <property type="entry name" value="HPT"/>
    <property type="match status" value="1"/>
</dbReference>
<comment type="caution">
    <text evidence="3">The sequence shown here is derived from an EMBL/GenBank/DDBJ whole genome shotgun (WGS) entry which is preliminary data.</text>
</comment>
<dbReference type="Pfam" id="PF01627">
    <property type="entry name" value="Hpt"/>
    <property type="match status" value="1"/>
</dbReference>
<dbReference type="InterPro" id="IPR036641">
    <property type="entry name" value="HPT_dom_sf"/>
</dbReference>
<dbReference type="PROSITE" id="PS50894">
    <property type="entry name" value="HPT"/>
    <property type="match status" value="1"/>
</dbReference>
<reference evidence="3 4" key="1">
    <citation type="submission" date="2020-01" db="EMBL/GenBank/DDBJ databases">
        <title>Genomes assembled from Gulf of Kutch pelagic sediment metagenomes.</title>
        <authorList>
            <person name="Chandrashekar M."/>
            <person name="Mahajan M.S."/>
            <person name="Dave K.J."/>
            <person name="Vatsa P."/>
            <person name="Nathani N.M."/>
        </authorList>
    </citation>
    <scope>NUCLEOTIDE SEQUENCE [LARGE SCALE GENOMIC DNA]</scope>
    <source>
        <strain evidence="3">KS3-K002</strain>
    </source>
</reference>
<keyword evidence="1" id="KW-0597">Phosphoprotein</keyword>
<dbReference type="InterPro" id="IPR008207">
    <property type="entry name" value="Sig_transdc_His_kin_Hpt_dom"/>
</dbReference>
<evidence type="ECO:0000313" key="3">
    <source>
        <dbReference type="EMBL" id="NIR76318.1"/>
    </source>
</evidence>
<feature type="domain" description="HPt" evidence="2">
    <location>
        <begin position="8"/>
        <end position="110"/>
    </location>
</feature>
<dbReference type="GO" id="GO:0004672">
    <property type="term" value="F:protein kinase activity"/>
    <property type="evidence" value="ECO:0007669"/>
    <property type="project" value="UniProtKB-ARBA"/>
</dbReference>
<feature type="modified residue" description="Phosphohistidine" evidence="1">
    <location>
        <position position="54"/>
    </location>
</feature>
<evidence type="ECO:0000313" key="4">
    <source>
        <dbReference type="Proteomes" id="UP000702544"/>
    </source>
</evidence>
<organism evidence="3 4">
    <name type="scientific">Candidatus Kutchimonas denitrificans</name>
    <dbReference type="NCBI Taxonomy" id="3056748"/>
    <lineage>
        <taxon>Bacteria</taxon>
        <taxon>Pseudomonadati</taxon>
        <taxon>Gemmatimonadota</taxon>
        <taxon>Gemmatimonadia</taxon>
        <taxon>Candidatus Palauibacterales</taxon>
        <taxon>Candidatus Palauibacteraceae</taxon>
        <taxon>Candidatus Kutchimonas</taxon>
    </lineage>
</organism>
<gene>
    <name evidence="3" type="ORF">GWO12_14585</name>
</gene>
<dbReference type="Proteomes" id="UP000702544">
    <property type="component" value="Unassembled WGS sequence"/>
</dbReference>
<evidence type="ECO:0000259" key="2">
    <source>
        <dbReference type="PROSITE" id="PS50894"/>
    </source>
</evidence>
<dbReference type="GO" id="GO:0000160">
    <property type="term" value="P:phosphorelay signal transduction system"/>
    <property type="evidence" value="ECO:0007669"/>
    <property type="project" value="InterPro"/>
</dbReference>
<dbReference type="AlphaFoldDB" id="A0AAE4ZAY8"/>
<accession>A0AAE4ZAY8</accession>
<evidence type="ECO:0000256" key="1">
    <source>
        <dbReference type="PROSITE-ProRule" id="PRU00110"/>
    </source>
</evidence>
<dbReference type="Gene3D" id="1.20.120.160">
    <property type="entry name" value="HPT domain"/>
    <property type="match status" value="1"/>
</dbReference>
<protein>
    <recommendedName>
        <fullName evidence="2">HPt domain-containing protein</fullName>
    </recommendedName>
</protein>
<dbReference type="EMBL" id="JAACAK010000120">
    <property type="protein sequence ID" value="NIR76318.1"/>
    <property type="molecule type" value="Genomic_DNA"/>
</dbReference>
<name>A0AAE4ZAY8_9BACT</name>
<sequence>MPDEPRDVEELLAEVYREFREGLPVRLEALRSALTQLIKGWDETAADLFYRTAHTLKGTAASFDADELVTPATVLADLGLRWEEKGTLDRGEIEQAVEELERLAAAIEGYVERMEGEGSG</sequence>